<keyword evidence="3" id="KW-0175">Coiled coil</keyword>
<dbReference type="InterPro" id="IPR058792">
    <property type="entry name" value="Beta-barrel_RND_2"/>
</dbReference>
<dbReference type="FunFam" id="2.40.30.170:FF:000010">
    <property type="entry name" value="Efflux RND transporter periplasmic adaptor subunit"/>
    <property type="match status" value="1"/>
</dbReference>
<evidence type="ECO:0000313" key="8">
    <source>
        <dbReference type="Proteomes" id="UP000294547"/>
    </source>
</evidence>
<dbReference type="PANTHER" id="PTHR32347">
    <property type="entry name" value="EFFLUX SYSTEM COMPONENT YKNX-RELATED"/>
    <property type="match status" value="1"/>
</dbReference>
<name>A0A4R6R918_9HYPH</name>
<evidence type="ECO:0000256" key="4">
    <source>
        <dbReference type="SAM" id="MobiDB-lite"/>
    </source>
</evidence>
<keyword evidence="5" id="KW-0812">Transmembrane</keyword>
<dbReference type="GO" id="GO:0030313">
    <property type="term" value="C:cell envelope"/>
    <property type="evidence" value="ECO:0007669"/>
    <property type="project" value="UniProtKB-SubCell"/>
</dbReference>
<dbReference type="Pfam" id="PF25954">
    <property type="entry name" value="Beta-barrel_RND_2"/>
    <property type="match status" value="1"/>
</dbReference>
<sequence>MHAPLATPPDTGRAVADVLAGADRAARRRRLVSRLVWIVVILALGAGGLVWWEGRSEPTTVYATRPIERGGLVVTVTATGTLEPTNTVEVSSEQSGTVRRVLVDYNDPVRKGGTIAELDTDRLAVEVTAAEAKLAAARAGVAEARATIAEKKGALDRKVTLLARRVVTDQEVDSARADHDRALAAMTSAEAQVEVAAADLAVARTNLTKASILSPIDGVVLTRAVEPGQTVAASLQAPVLFTLAEDLKRMQLGVDVDEADVGRVAEGQPATFTVDAYPGRSFPARIRSIRYASETTQGVVTYKAVLDVDNADLALRPGMTATAEIEVERDADALLVPAEALRWAPDPVATTSGGSLLSRILPRPPRPGPTRTDQDGRTLYLLRDGVPTAVPVELGGSDGQKTVVRGAVAAGDPVVVDATTSK</sequence>
<evidence type="ECO:0000256" key="1">
    <source>
        <dbReference type="ARBA" id="ARBA00004196"/>
    </source>
</evidence>
<feature type="transmembrane region" description="Helical" evidence="5">
    <location>
        <begin position="31"/>
        <end position="52"/>
    </location>
</feature>
<keyword evidence="8" id="KW-1185">Reference proteome</keyword>
<dbReference type="GO" id="GO:0022857">
    <property type="term" value="F:transmembrane transporter activity"/>
    <property type="evidence" value="ECO:0007669"/>
    <property type="project" value="InterPro"/>
</dbReference>
<dbReference type="RefSeq" id="WP_126539334.1">
    <property type="nucleotide sequence ID" value="NZ_BSPM01000007.1"/>
</dbReference>
<dbReference type="InterPro" id="IPR050465">
    <property type="entry name" value="UPF0194_transport"/>
</dbReference>
<protein>
    <submittedName>
        <fullName evidence="7">HlyD family secretion protein</fullName>
    </submittedName>
</protein>
<accession>A0A4R6R918</accession>
<proteinExistence type="inferred from homology"/>
<keyword evidence="5" id="KW-0472">Membrane</keyword>
<evidence type="ECO:0000313" key="7">
    <source>
        <dbReference type="EMBL" id="TDP82442.1"/>
    </source>
</evidence>
<dbReference type="Gene3D" id="2.40.50.100">
    <property type="match status" value="1"/>
</dbReference>
<dbReference type="EMBL" id="SNXY01000010">
    <property type="protein sequence ID" value="TDP82442.1"/>
    <property type="molecule type" value="Genomic_DNA"/>
</dbReference>
<dbReference type="OrthoDB" id="9791520at2"/>
<comment type="subcellular location">
    <subcellularLocation>
        <location evidence="1">Cell envelope</location>
    </subcellularLocation>
</comment>
<dbReference type="Gene3D" id="2.40.30.170">
    <property type="match status" value="1"/>
</dbReference>
<evidence type="ECO:0000256" key="3">
    <source>
        <dbReference type="ARBA" id="ARBA00023054"/>
    </source>
</evidence>
<comment type="caution">
    <text evidence="7">The sequence shown here is derived from an EMBL/GenBank/DDBJ whole genome shotgun (WGS) entry which is preliminary data.</text>
</comment>
<dbReference type="NCBIfam" id="TIGR01730">
    <property type="entry name" value="RND_mfp"/>
    <property type="match status" value="1"/>
</dbReference>
<feature type="domain" description="CusB-like beta-barrel" evidence="6">
    <location>
        <begin position="254"/>
        <end position="326"/>
    </location>
</feature>
<reference evidence="7 8" key="1">
    <citation type="submission" date="2019-03" db="EMBL/GenBank/DDBJ databases">
        <title>Genomic Encyclopedia of Type Strains, Phase IV (KMG-IV): sequencing the most valuable type-strain genomes for metagenomic binning, comparative biology and taxonomic classification.</title>
        <authorList>
            <person name="Goeker M."/>
        </authorList>
    </citation>
    <scope>NUCLEOTIDE SEQUENCE [LARGE SCALE GENOMIC DNA]</scope>
    <source>
        <strain evidence="7 8">DSM 102969</strain>
    </source>
</reference>
<feature type="region of interest" description="Disordered" evidence="4">
    <location>
        <begin position="352"/>
        <end position="375"/>
    </location>
</feature>
<dbReference type="AlphaFoldDB" id="A0A4R6R918"/>
<organism evidence="7 8">
    <name type="scientific">Oharaeibacter diazotrophicus</name>
    <dbReference type="NCBI Taxonomy" id="1920512"/>
    <lineage>
        <taxon>Bacteria</taxon>
        <taxon>Pseudomonadati</taxon>
        <taxon>Pseudomonadota</taxon>
        <taxon>Alphaproteobacteria</taxon>
        <taxon>Hyphomicrobiales</taxon>
        <taxon>Pleomorphomonadaceae</taxon>
        <taxon>Oharaeibacter</taxon>
    </lineage>
</organism>
<dbReference type="GO" id="GO:0016020">
    <property type="term" value="C:membrane"/>
    <property type="evidence" value="ECO:0007669"/>
    <property type="project" value="InterPro"/>
</dbReference>
<keyword evidence="5" id="KW-1133">Transmembrane helix</keyword>
<evidence type="ECO:0000256" key="5">
    <source>
        <dbReference type="SAM" id="Phobius"/>
    </source>
</evidence>
<dbReference type="SUPFAM" id="SSF111369">
    <property type="entry name" value="HlyD-like secretion proteins"/>
    <property type="match status" value="1"/>
</dbReference>
<dbReference type="PANTHER" id="PTHR32347:SF14">
    <property type="entry name" value="EFFLUX SYSTEM COMPONENT YKNX-RELATED"/>
    <property type="match status" value="1"/>
</dbReference>
<evidence type="ECO:0000256" key="2">
    <source>
        <dbReference type="ARBA" id="ARBA00009477"/>
    </source>
</evidence>
<dbReference type="Gene3D" id="1.10.287.470">
    <property type="entry name" value="Helix hairpin bin"/>
    <property type="match status" value="1"/>
</dbReference>
<dbReference type="Proteomes" id="UP000294547">
    <property type="component" value="Unassembled WGS sequence"/>
</dbReference>
<evidence type="ECO:0000259" key="6">
    <source>
        <dbReference type="Pfam" id="PF25954"/>
    </source>
</evidence>
<comment type="similarity">
    <text evidence="2">Belongs to the membrane fusion protein (MFP) (TC 8.A.1) family.</text>
</comment>
<dbReference type="InterPro" id="IPR006143">
    <property type="entry name" value="RND_pump_MFP"/>
</dbReference>
<gene>
    <name evidence="7" type="ORF">EDD54_3709</name>
</gene>